<feature type="domain" description="Cardiolipin synthase N-terminal" evidence="8">
    <location>
        <begin position="13"/>
        <end position="57"/>
    </location>
</feature>
<dbReference type="InterPro" id="IPR027379">
    <property type="entry name" value="CLS_N"/>
</dbReference>
<dbReference type="Pfam" id="PF13396">
    <property type="entry name" value="PLDc_N"/>
    <property type="match status" value="1"/>
</dbReference>
<accession>A0ABN3JZY8</accession>
<dbReference type="EMBL" id="BAAARW010000029">
    <property type="protein sequence ID" value="GAA2445367.1"/>
    <property type="molecule type" value="Genomic_DNA"/>
</dbReference>
<sequence length="103" mass="11356">MAYVLLSLILIGVWLFGLFDVLSTDESDVRYLPKFGWLLIVLLGLLPGAVLWLLLGRARRPHGPSAGPLPGTATARPPAEAPKGPEDDPAFLRDLERRLREED</sequence>
<keyword evidence="3 7" id="KW-0812">Transmembrane</keyword>
<keyword evidence="4 7" id="KW-1133">Transmembrane helix</keyword>
<reference evidence="9 10" key="1">
    <citation type="journal article" date="2019" name="Int. J. Syst. Evol. Microbiol.">
        <title>The Global Catalogue of Microorganisms (GCM) 10K type strain sequencing project: providing services to taxonomists for standard genome sequencing and annotation.</title>
        <authorList>
            <consortium name="The Broad Institute Genomics Platform"/>
            <consortium name="The Broad Institute Genome Sequencing Center for Infectious Disease"/>
            <person name="Wu L."/>
            <person name="Ma J."/>
        </authorList>
    </citation>
    <scope>NUCLEOTIDE SEQUENCE [LARGE SCALE GENOMIC DNA]</scope>
    <source>
        <strain evidence="9 10">JCM 3325</strain>
    </source>
</reference>
<organism evidence="9 10">
    <name type="scientific">Actinomadura vinacea</name>
    <dbReference type="NCBI Taxonomy" id="115336"/>
    <lineage>
        <taxon>Bacteria</taxon>
        <taxon>Bacillati</taxon>
        <taxon>Actinomycetota</taxon>
        <taxon>Actinomycetes</taxon>
        <taxon>Streptosporangiales</taxon>
        <taxon>Thermomonosporaceae</taxon>
        <taxon>Actinomadura</taxon>
    </lineage>
</organism>
<feature type="transmembrane region" description="Helical" evidence="7">
    <location>
        <begin position="35"/>
        <end position="55"/>
    </location>
</feature>
<evidence type="ECO:0000256" key="3">
    <source>
        <dbReference type="ARBA" id="ARBA00022692"/>
    </source>
</evidence>
<proteinExistence type="predicted"/>
<evidence type="ECO:0000259" key="8">
    <source>
        <dbReference type="Pfam" id="PF13396"/>
    </source>
</evidence>
<comment type="caution">
    <text evidence="9">The sequence shown here is derived from an EMBL/GenBank/DDBJ whole genome shotgun (WGS) entry which is preliminary data.</text>
</comment>
<evidence type="ECO:0000256" key="1">
    <source>
        <dbReference type="ARBA" id="ARBA00004651"/>
    </source>
</evidence>
<gene>
    <name evidence="9" type="ORF">GCM10010191_72830</name>
</gene>
<dbReference type="RefSeq" id="WP_344595282.1">
    <property type="nucleotide sequence ID" value="NZ_BAAARW010000029.1"/>
</dbReference>
<evidence type="ECO:0000256" key="2">
    <source>
        <dbReference type="ARBA" id="ARBA00022475"/>
    </source>
</evidence>
<keyword evidence="5 7" id="KW-0472">Membrane</keyword>
<keyword evidence="10" id="KW-1185">Reference proteome</keyword>
<dbReference type="Proteomes" id="UP001501231">
    <property type="component" value="Unassembled WGS sequence"/>
</dbReference>
<evidence type="ECO:0000313" key="10">
    <source>
        <dbReference type="Proteomes" id="UP001501231"/>
    </source>
</evidence>
<evidence type="ECO:0000313" key="9">
    <source>
        <dbReference type="EMBL" id="GAA2445367.1"/>
    </source>
</evidence>
<evidence type="ECO:0000256" key="6">
    <source>
        <dbReference type="SAM" id="MobiDB-lite"/>
    </source>
</evidence>
<keyword evidence="2" id="KW-1003">Cell membrane</keyword>
<name>A0ABN3JZY8_9ACTN</name>
<comment type="subcellular location">
    <subcellularLocation>
        <location evidence="1">Cell membrane</location>
        <topology evidence="1">Multi-pass membrane protein</topology>
    </subcellularLocation>
</comment>
<evidence type="ECO:0000256" key="4">
    <source>
        <dbReference type="ARBA" id="ARBA00022989"/>
    </source>
</evidence>
<evidence type="ECO:0000256" key="5">
    <source>
        <dbReference type="ARBA" id="ARBA00023136"/>
    </source>
</evidence>
<feature type="region of interest" description="Disordered" evidence="6">
    <location>
        <begin position="64"/>
        <end position="90"/>
    </location>
</feature>
<evidence type="ECO:0000256" key="7">
    <source>
        <dbReference type="SAM" id="Phobius"/>
    </source>
</evidence>
<protein>
    <recommendedName>
        <fullName evidence="8">Cardiolipin synthase N-terminal domain-containing protein</fullName>
    </recommendedName>
</protein>